<dbReference type="InterPro" id="IPR041685">
    <property type="entry name" value="AAA_GajA/Old/RecF-like"/>
</dbReference>
<dbReference type="RefSeq" id="WP_087258001.1">
    <property type="nucleotide sequence ID" value="NZ_NFKY01000001.1"/>
</dbReference>
<comment type="caution">
    <text evidence="2">The sequence shown here is derived from an EMBL/GenBank/DDBJ whole genome shotgun (WGS) entry which is preliminary data.</text>
</comment>
<dbReference type="EMBL" id="NFLB01000015">
    <property type="protein sequence ID" value="OUQ04068.1"/>
    <property type="molecule type" value="Genomic_DNA"/>
</dbReference>
<dbReference type="Gene3D" id="3.40.50.300">
    <property type="entry name" value="P-loop containing nucleotide triphosphate hydrolases"/>
    <property type="match status" value="2"/>
</dbReference>
<organism evidence="2 3">
    <name type="scientific">Thomasclavelia spiroformis</name>
    <dbReference type="NCBI Taxonomy" id="29348"/>
    <lineage>
        <taxon>Bacteria</taxon>
        <taxon>Bacillati</taxon>
        <taxon>Bacillota</taxon>
        <taxon>Erysipelotrichia</taxon>
        <taxon>Erysipelotrichales</taxon>
        <taxon>Coprobacillaceae</taxon>
        <taxon>Thomasclavelia</taxon>
    </lineage>
</organism>
<dbReference type="InterPro" id="IPR051396">
    <property type="entry name" value="Bact_Antivir_Def_Nuclease"/>
</dbReference>
<sequence>MIIKSVEINKFRSFDNQSFKMGKYITALAGRNATQKTTLLGMIGQPFTISQKDHPLYGCQTIDGYNFRSQFKDKFKLSQIFDVAGMHNWTLNFYNKNYYVNNRLELKSIPRPLKTNPNAIRFWNAESKSKGSGYVQLPVYFLSLSRLFPIGETGKTKSIDIKLSVEENDYFIKNYRNILSIQSQSNANAVMEKADAKKIFVGVNDDVHDVFTNSAGESNIGKIILAVLSFKRLKEQFGTNYKGGMLLIDELDATLYGYSQIKLIEYLYQSAKKFKIQIVFTTHSPLILEKVGLLQKQEKKNAQRNGINTNIPNYNYNSEIVYLKPIYEKNLEGAIVRKVKCENIRSVKELKRILNDINLEPTLISQDLHVYIEDERAKSFLEFLLKNYLKVNINNYLNIFDVNLGFTNYLQLYSKKIPEFMNSVIILDHDVSKKASPAQKETIDQSKNIILLPDDVEKGMFNLLKDPTVYSQFENELNEIQMDYDTCFRDFPLNEYKSLEYKQWFKYVEDIVKDVNILFKFWLEHNKESANEFIDKFIDSYNYLADKFNYDNLNLPIE</sequence>
<proteinExistence type="predicted"/>
<name>A0A1Y4QFM4_9FIRM</name>
<evidence type="ECO:0000313" key="3">
    <source>
        <dbReference type="Proteomes" id="UP000196258"/>
    </source>
</evidence>
<accession>A0A1Y4QFM4</accession>
<gene>
    <name evidence="2" type="ORF">B5E91_11890</name>
</gene>
<evidence type="ECO:0000259" key="1">
    <source>
        <dbReference type="Pfam" id="PF13175"/>
    </source>
</evidence>
<dbReference type="SUPFAM" id="SSF52540">
    <property type="entry name" value="P-loop containing nucleoside triphosphate hydrolases"/>
    <property type="match status" value="1"/>
</dbReference>
<dbReference type="PANTHER" id="PTHR43581">
    <property type="entry name" value="ATP/GTP PHOSPHATASE"/>
    <property type="match status" value="1"/>
</dbReference>
<evidence type="ECO:0000313" key="2">
    <source>
        <dbReference type="EMBL" id="OUQ04068.1"/>
    </source>
</evidence>
<dbReference type="Proteomes" id="UP000196258">
    <property type="component" value="Unassembled WGS sequence"/>
</dbReference>
<feature type="domain" description="Endonuclease GajA/Old nuclease/RecF-like AAA" evidence="1">
    <location>
        <begin position="157"/>
        <end position="287"/>
    </location>
</feature>
<dbReference type="AlphaFoldDB" id="A0A1Y4QFM4"/>
<dbReference type="PANTHER" id="PTHR43581:SF4">
    <property type="entry name" value="ATP_GTP PHOSPHATASE"/>
    <property type="match status" value="1"/>
</dbReference>
<protein>
    <recommendedName>
        <fullName evidence="1">Endonuclease GajA/Old nuclease/RecF-like AAA domain-containing protein</fullName>
    </recommendedName>
</protein>
<dbReference type="Pfam" id="PF13175">
    <property type="entry name" value="AAA_15"/>
    <property type="match status" value="1"/>
</dbReference>
<dbReference type="InterPro" id="IPR027417">
    <property type="entry name" value="P-loop_NTPase"/>
</dbReference>
<reference evidence="3" key="1">
    <citation type="submission" date="2017-04" db="EMBL/GenBank/DDBJ databases">
        <title>Function of individual gut microbiota members based on whole genome sequencing of pure cultures obtained from chicken caecum.</title>
        <authorList>
            <person name="Medvecky M."/>
            <person name="Cejkova D."/>
            <person name="Polansky O."/>
            <person name="Karasova D."/>
            <person name="Kubasova T."/>
            <person name="Cizek A."/>
            <person name="Rychlik I."/>
        </authorList>
    </citation>
    <scope>NUCLEOTIDE SEQUENCE [LARGE SCALE GENOMIC DNA]</scope>
    <source>
        <strain evidence="3">An149</strain>
    </source>
</reference>